<dbReference type="Gene3D" id="3.40.50.300">
    <property type="entry name" value="P-loop containing nucleotide triphosphate hydrolases"/>
    <property type="match status" value="1"/>
</dbReference>
<keyword evidence="1" id="KW-0547">Nucleotide-binding</keyword>
<reference evidence="9" key="1">
    <citation type="submission" date="2024-06" db="EMBL/GenBank/DDBJ databases">
        <title>Radixoralia hellwigii gen. nov., sp nov., isolated from a root canal in the human oral cavity.</title>
        <authorList>
            <person name="Bartsch S."/>
            <person name="Wittmer A."/>
            <person name="Schulz A.-K."/>
            <person name="Neumann-Schaal M."/>
            <person name="Wolf J."/>
            <person name="Gronow S."/>
            <person name="Tennert C."/>
            <person name="Haecker G."/>
            <person name="Cieplik F."/>
            <person name="Al-Ahmad A."/>
        </authorList>
    </citation>
    <scope>NUCLEOTIDE SEQUENCE [LARGE SCALE GENOMIC DNA]</scope>
    <source>
        <strain evidence="9">Wk13</strain>
    </source>
</reference>
<evidence type="ECO:0000259" key="7">
    <source>
        <dbReference type="SMART" id="SM00833"/>
    </source>
</evidence>
<gene>
    <name evidence="8" type="ORF">ABCS64_07655</name>
</gene>
<comment type="function">
    <text evidence="5">Zinc chaperone that directly transfers zinc cofactor to target proteins, thereby activating them. Zinc is transferred from the CXCC motif in the GTPase domain to the zinc binding site in target proteins in a process requiring GTP hydrolysis.</text>
</comment>
<evidence type="ECO:0000313" key="8">
    <source>
        <dbReference type="EMBL" id="MFA9950192.1"/>
    </source>
</evidence>
<dbReference type="SUPFAM" id="SSF90002">
    <property type="entry name" value="Hypothetical protein YjiA, C-terminal domain"/>
    <property type="match status" value="1"/>
</dbReference>
<dbReference type="EMBL" id="JBEUWX010000002">
    <property type="protein sequence ID" value="MFA9950192.1"/>
    <property type="molecule type" value="Genomic_DNA"/>
</dbReference>
<dbReference type="CDD" id="cd03112">
    <property type="entry name" value="CobW-like"/>
    <property type="match status" value="1"/>
</dbReference>
<sequence>MISPSSKTPVIILTGFLGAGKTTLLQKILRAEHYGDSAVLINEFGEIGIDQQLVAPISPNTILLSSGCLCCQIRGELKQALLDLLDQRARGQVPHFQRIIIETTGLAEPTPIVATLQADPVLCHQLSIRHISAVVDAVNGAQMLAQQHPVWMQQIIAADSILLAKSDIAPAAAHLREQLRRLLPHTPILMHSLNDPAPELDAPGASPAPALAATAETAACAHGHEAAESVESVESAIHRQGHVHSLSLNIDTPIDWIAFSVWLSALLHAHGAAIWRLKGILNVGEAYPVLINGVQHMIYPPQHLADWPEDTRQAGRRSQLVIIANGLDPERIEASFRRHVLGEAA</sequence>
<keyword evidence="3" id="KW-0143">Chaperone</keyword>
<dbReference type="Pfam" id="PF07683">
    <property type="entry name" value="CobW_C"/>
    <property type="match status" value="1"/>
</dbReference>
<protein>
    <submittedName>
        <fullName evidence="8">GTP-binding protein</fullName>
    </submittedName>
</protein>
<dbReference type="Gene3D" id="3.30.1220.10">
    <property type="entry name" value="CobW-like, C-terminal domain"/>
    <property type="match status" value="1"/>
</dbReference>
<feature type="domain" description="CobW C-terminal" evidence="7">
    <location>
        <begin position="243"/>
        <end position="340"/>
    </location>
</feature>
<dbReference type="InterPro" id="IPR003495">
    <property type="entry name" value="CobW/HypB/UreG_nucleotide-bd"/>
</dbReference>
<dbReference type="PANTHER" id="PTHR13748">
    <property type="entry name" value="COBW-RELATED"/>
    <property type="match status" value="1"/>
</dbReference>
<dbReference type="Pfam" id="PF02492">
    <property type="entry name" value="cobW"/>
    <property type="match status" value="1"/>
</dbReference>
<dbReference type="SUPFAM" id="SSF52540">
    <property type="entry name" value="P-loop containing nucleoside triphosphate hydrolases"/>
    <property type="match status" value="1"/>
</dbReference>
<accession>A0ABV4UG93</accession>
<dbReference type="Proteomes" id="UP001574673">
    <property type="component" value="Unassembled WGS sequence"/>
</dbReference>
<evidence type="ECO:0000256" key="6">
    <source>
        <dbReference type="ARBA" id="ARBA00049117"/>
    </source>
</evidence>
<dbReference type="InterPro" id="IPR036627">
    <property type="entry name" value="CobW-likC_sf"/>
</dbReference>
<evidence type="ECO:0000256" key="2">
    <source>
        <dbReference type="ARBA" id="ARBA00022801"/>
    </source>
</evidence>
<dbReference type="InterPro" id="IPR011629">
    <property type="entry name" value="CobW-like_C"/>
</dbReference>
<evidence type="ECO:0000256" key="1">
    <source>
        <dbReference type="ARBA" id="ARBA00022741"/>
    </source>
</evidence>
<evidence type="ECO:0000256" key="3">
    <source>
        <dbReference type="ARBA" id="ARBA00023186"/>
    </source>
</evidence>
<name>A0ABV4UG93_9RHOO</name>
<keyword evidence="2" id="KW-0378">Hydrolase</keyword>
<dbReference type="PANTHER" id="PTHR13748:SF62">
    <property type="entry name" value="COBW DOMAIN-CONTAINING PROTEIN"/>
    <property type="match status" value="1"/>
</dbReference>
<evidence type="ECO:0000256" key="5">
    <source>
        <dbReference type="ARBA" id="ARBA00045658"/>
    </source>
</evidence>
<dbReference type="RefSeq" id="WP_418891263.1">
    <property type="nucleotide sequence ID" value="NZ_JBEUWX010000002.1"/>
</dbReference>
<proteinExistence type="inferred from homology"/>
<dbReference type="InterPro" id="IPR051316">
    <property type="entry name" value="Zinc-reg_GTPase_activator"/>
</dbReference>
<dbReference type="InterPro" id="IPR027417">
    <property type="entry name" value="P-loop_NTPase"/>
</dbReference>
<evidence type="ECO:0000256" key="4">
    <source>
        <dbReference type="ARBA" id="ARBA00034320"/>
    </source>
</evidence>
<comment type="catalytic activity">
    <reaction evidence="6">
        <text>GTP + H2O = GDP + phosphate + H(+)</text>
        <dbReference type="Rhea" id="RHEA:19669"/>
        <dbReference type="ChEBI" id="CHEBI:15377"/>
        <dbReference type="ChEBI" id="CHEBI:15378"/>
        <dbReference type="ChEBI" id="CHEBI:37565"/>
        <dbReference type="ChEBI" id="CHEBI:43474"/>
        <dbReference type="ChEBI" id="CHEBI:58189"/>
    </reaction>
    <physiologicalReaction direction="left-to-right" evidence="6">
        <dbReference type="Rhea" id="RHEA:19670"/>
    </physiologicalReaction>
</comment>
<dbReference type="SMART" id="SM00833">
    <property type="entry name" value="CobW_C"/>
    <property type="match status" value="1"/>
</dbReference>
<evidence type="ECO:0000313" key="9">
    <source>
        <dbReference type="Proteomes" id="UP001574673"/>
    </source>
</evidence>
<keyword evidence="9" id="KW-1185">Reference proteome</keyword>
<organism evidence="8 9">
    <name type="scientific">Dentiradicibacter hellwigii</name>
    <dbReference type="NCBI Taxonomy" id="3149053"/>
    <lineage>
        <taxon>Bacteria</taxon>
        <taxon>Pseudomonadati</taxon>
        <taxon>Pseudomonadota</taxon>
        <taxon>Betaproteobacteria</taxon>
        <taxon>Rhodocyclales</taxon>
        <taxon>Rhodocyclaceae</taxon>
        <taxon>Dentiradicibacter</taxon>
    </lineage>
</organism>
<comment type="similarity">
    <text evidence="4">Belongs to the SIMIBI class G3E GTPase family. ZNG1 subfamily.</text>
</comment>
<comment type="caution">
    <text evidence="8">The sequence shown here is derived from an EMBL/GenBank/DDBJ whole genome shotgun (WGS) entry which is preliminary data.</text>
</comment>